<feature type="signal peptide" evidence="10">
    <location>
        <begin position="1"/>
        <end position="29"/>
    </location>
</feature>
<evidence type="ECO:0000256" key="4">
    <source>
        <dbReference type="ARBA" id="ARBA00022452"/>
    </source>
</evidence>
<dbReference type="HOGENOM" id="CLU_009120_3_1_4"/>
<evidence type="ECO:0000256" key="5">
    <source>
        <dbReference type="ARBA" id="ARBA00022692"/>
    </source>
</evidence>
<name>Q1LFF8_CUPMC</name>
<comment type="similarity">
    <text evidence="2 9">Belongs to the fimbrial export usher family.</text>
</comment>
<dbReference type="Gene3D" id="2.60.40.2610">
    <property type="entry name" value="Outer membrane usher protein FimD, plug domain"/>
    <property type="match status" value="1"/>
</dbReference>
<keyword evidence="5 9" id="KW-0812">Transmembrane</keyword>
<evidence type="ECO:0000259" key="11">
    <source>
        <dbReference type="Pfam" id="PF13953"/>
    </source>
</evidence>
<dbReference type="InterPro" id="IPR043142">
    <property type="entry name" value="PapC-like_C_sf"/>
</dbReference>
<sequence length="850" mass="90691">MRQSSPTLPVRRQISLAACLLVASAAAMAADGGSLVAEAKFSSMFLRQSPGEQIDLSRFNRGNAALAGTYRADLYVNQTWIGRADVTLRAVDGNGSNVQPCFDRALLERMGVDLTKLKPQASARLEGEGACVALPEIIEDATATFDNGEQRLDVSVPQANMSRQARGYVDPKYWDEGINAARLQYNANVYHSDSQGIASTQGYLGLDAGVNIGAWRFHHRGNFTHDQQTGNHYQSVQTNLQRSIVPLKSQLVIGEAFTDGSLFDSVGFRGVQLASDDRMYPESQRGYAPIVRGIAQSNARVQIRQNGNILYDTTVSAGPFEINDLYPTGYGGDLEVSVTEADGSVHVSRVPYAAAVNALRPGVTRYSVTAGQYRNPSVHISPLLLQGTVQHGFTNLFTGYGGFVASPHYIAGLLGAALNTDYGAFGADITHATTWLVNEPSRSGQSVRLSYSKLVQPTNTNLTLAAYRYSSGGYLGLADAMNLRDLDERGMASAMSGIQRGRFQVTVNQNLRQGWGNFYLSGSVQDYWNRNGRDTQLQAGYNNSYKRINYGVSVSRQLNVTTNKWDNRVMLNVGIPLGKSPRAPYSMTSLQQDSSGSTSLHETVTGTLGRDNAVAYGINVGRNSGNGAASTSVGGNVSYVSPVTTLSASASRSSNYTQMSAGLAGGIVAYAGGVAFTPSLGDTVAVVEAKDAAGARLTNGSGLRVDPWGHAVVSNLTPFARNQVEIDPQGLPMNVELKSTMQQVAPTAGAIVKLKFDTENAGRMAILEVRRADGKPLPFGAEVRDAGGQPVGTVGQGGRIIARGLKTDSGTLSVALGEDAAKSCQLRYQLPQERNDRPASVALMQATCAE</sequence>
<geneLocation type="plasmid" evidence="13 14">
    <name>megaplasmid</name>
</geneLocation>
<evidence type="ECO:0000256" key="1">
    <source>
        <dbReference type="ARBA" id="ARBA00004571"/>
    </source>
</evidence>
<keyword evidence="7 9" id="KW-0472">Membrane</keyword>
<evidence type="ECO:0000259" key="12">
    <source>
        <dbReference type="Pfam" id="PF13954"/>
    </source>
</evidence>
<dbReference type="eggNOG" id="COG3188">
    <property type="taxonomic scope" value="Bacteria"/>
</dbReference>
<organism evidence="13 14">
    <name type="scientific">Cupriavidus metallidurans (strain ATCC 43123 / DSM 2839 / NBRC 102507 / CH34)</name>
    <name type="common">Ralstonia metallidurans</name>
    <dbReference type="NCBI Taxonomy" id="266264"/>
    <lineage>
        <taxon>Bacteria</taxon>
        <taxon>Pseudomonadati</taxon>
        <taxon>Pseudomonadota</taxon>
        <taxon>Betaproteobacteria</taxon>
        <taxon>Burkholderiales</taxon>
        <taxon>Burkholderiaceae</taxon>
        <taxon>Cupriavidus</taxon>
    </lineage>
</organism>
<dbReference type="InterPro" id="IPR025885">
    <property type="entry name" value="PapC_N"/>
</dbReference>
<feature type="chain" id="PRO_5004193093" evidence="10">
    <location>
        <begin position="30"/>
        <end position="850"/>
    </location>
</feature>
<dbReference type="GO" id="GO:0009297">
    <property type="term" value="P:pilus assembly"/>
    <property type="evidence" value="ECO:0007669"/>
    <property type="project" value="InterPro"/>
</dbReference>
<proteinExistence type="inferred from homology"/>
<dbReference type="RefSeq" id="WP_011518744.1">
    <property type="nucleotide sequence ID" value="NC_007974.2"/>
</dbReference>
<protein>
    <submittedName>
        <fullName evidence="13">Fimbrial biogenesis outer membrane usher protein</fullName>
    </submittedName>
</protein>
<dbReference type="GO" id="GO:0015473">
    <property type="term" value="F:fimbrial usher porin activity"/>
    <property type="evidence" value="ECO:0007669"/>
    <property type="project" value="InterPro"/>
</dbReference>
<evidence type="ECO:0000256" key="3">
    <source>
        <dbReference type="ARBA" id="ARBA00022448"/>
    </source>
</evidence>
<dbReference type="InterPro" id="IPR018030">
    <property type="entry name" value="Fimbrial_membr_usher_CS"/>
</dbReference>
<dbReference type="Pfam" id="PF00577">
    <property type="entry name" value="Usher"/>
    <property type="match status" value="1"/>
</dbReference>
<feature type="domain" description="PapC N-terminal" evidence="12">
    <location>
        <begin position="40"/>
        <end position="188"/>
    </location>
</feature>
<reference evidence="14" key="1">
    <citation type="journal article" date="2010" name="PLoS ONE">
        <title>The complete genome sequence of Cupriavidus metallidurans strain CH34, a master survivalist in harsh and anthropogenic environments.</title>
        <authorList>
            <person name="Janssen P.J."/>
            <person name="Van Houdt R."/>
            <person name="Moors H."/>
            <person name="Monsieurs P."/>
            <person name="Morin N."/>
            <person name="Michaux A."/>
            <person name="Benotmane M.A."/>
            <person name="Leys N."/>
            <person name="Vallaeys T."/>
            <person name="Lapidus A."/>
            <person name="Monchy S."/>
            <person name="Medigue C."/>
            <person name="Taghavi S."/>
            <person name="McCorkle S."/>
            <person name="Dunn J."/>
            <person name="van der Lelie D."/>
            <person name="Mergeay M."/>
        </authorList>
    </citation>
    <scope>NUCLEOTIDE SEQUENCE [LARGE SCALE GENOMIC DNA]</scope>
    <source>
        <strain evidence="14">ATCC 43123 / DSM 2839 / NBRC 102507 / CH34</strain>
    </source>
</reference>
<evidence type="ECO:0000256" key="8">
    <source>
        <dbReference type="ARBA" id="ARBA00023237"/>
    </source>
</evidence>
<dbReference type="InterPro" id="IPR037224">
    <property type="entry name" value="PapC_N_sf"/>
</dbReference>
<comment type="subcellular location">
    <subcellularLocation>
        <location evidence="1 9">Cell outer membrane</location>
        <topology evidence="1 9">Multi-pass membrane protein</topology>
    </subcellularLocation>
</comment>
<keyword evidence="14" id="KW-1185">Reference proteome</keyword>
<dbReference type="FunFam" id="2.60.40.3110:FF:000001">
    <property type="entry name" value="Putative fimbrial outer membrane usher"/>
    <property type="match status" value="1"/>
</dbReference>
<dbReference type="InterPro" id="IPR042186">
    <property type="entry name" value="FimD_plug_dom"/>
</dbReference>
<gene>
    <name evidence="13" type="primary">htrE</name>
    <name evidence="13" type="ordered locus">Rmet_4252</name>
</gene>
<dbReference type="Pfam" id="PF13953">
    <property type="entry name" value="PapC_C"/>
    <property type="match status" value="1"/>
</dbReference>
<dbReference type="PANTHER" id="PTHR30451:SF20">
    <property type="entry name" value="FIMBRIAE USHER"/>
    <property type="match status" value="1"/>
</dbReference>
<keyword evidence="3 9" id="KW-0813">Transport</keyword>
<evidence type="ECO:0000256" key="10">
    <source>
        <dbReference type="SAM" id="SignalP"/>
    </source>
</evidence>
<keyword evidence="13" id="KW-0614">Plasmid</keyword>
<evidence type="ECO:0000256" key="7">
    <source>
        <dbReference type="ARBA" id="ARBA00023136"/>
    </source>
</evidence>
<keyword evidence="4" id="KW-1134">Transmembrane beta strand</keyword>
<feature type="domain" description="PapC-like C-terminal" evidence="11">
    <location>
        <begin position="767"/>
        <end position="832"/>
    </location>
</feature>
<dbReference type="GO" id="GO:0009279">
    <property type="term" value="C:cell outer membrane"/>
    <property type="evidence" value="ECO:0007669"/>
    <property type="project" value="UniProtKB-SubCell"/>
</dbReference>
<dbReference type="Pfam" id="PF13954">
    <property type="entry name" value="PapC_N"/>
    <property type="match status" value="1"/>
</dbReference>
<accession>Q1LFF8</accession>
<evidence type="ECO:0000256" key="2">
    <source>
        <dbReference type="ARBA" id="ARBA00008064"/>
    </source>
</evidence>
<dbReference type="EMBL" id="CP000353">
    <property type="protein sequence ID" value="ABF11118.1"/>
    <property type="molecule type" value="Genomic_DNA"/>
</dbReference>
<dbReference type="Gene3D" id="2.60.40.2070">
    <property type="match status" value="1"/>
</dbReference>
<keyword evidence="6 10" id="KW-0732">Signal</keyword>
<keyword evidence="9" id="KW-1029">Fimbrium biogenesis</keyword>
<keyword evidence="8 9" id="KW-0998">Cell outer membrane</keyword>
<dbReference type="SUPFAM" id="SSF141729">
    <property type="entry name" value="FimD N-terminal domain-like"/>
    <property type="match status" value="1"/>
</dbReference>
<dbReference type="Proteomes" id="UP000002429">
    <property type="component" value="Plasmid megaplasmid"/>
</dbReference>
<dbReference type="KEGG" id="rme:Rmet_4252"/>
<evidence type="ECO:0000256" key="6">
    <source>
        <dbReference type="ARBA" id="ARBA00022729"/>
    </source>
</evidence>
<evidence type="ECO:0000313" key="14">
    <source>
        <dbReference type="Proteomes" id="UP000002429"/>
    </source>
</evidence>
<dbReference type="AlphaFoldDB" id="Q1LFF8"/>
<dbReference type="InterPro" id="IPR025949">
    <property type="entry name" value="PapC-like_C"/>
</dbReference>
<dbReference type="PROSITE" id="PS01151">
    <property type="entry name" value="FIMBRIAL_USHER"/>
    <property type="match status" value="1"/>
</dbReference>
<dbReference type="Gene3D" id="2.60.40.3110">
    <property type="match status" value="1"/>
</dbReference>
<evidence type="ECO:0000313" key="13">
    <source>
        <dbReference type="EMBL" id="ABF11118.1"/>
    </source>
</evidence>
<dbReference type="InterPro" id="IPR000015">
    <property type="entry name" value="Fimb_usher"/>
</dbReference>
<dbReference type="Gene3D" id="3.10.20.410">
    <property type="match status" value="1"/>
</dbReference>
<evidence type="ECO:0000256" key="9">
    <source>
        <dbReference type="RuleBase" id="RU003884"/>
    </source>
</evidence>
<dbReference type="PANTHER" id="PTHR30451">
    <property type="entry name" value="OUTER MEMBRANE USHER PROTEIN"/>
    <property type="match status" value="1"/>
</dbReference>